<evidence type="ECO:0000313" key="6">
    <source>
        <dbReference type="Proteomes" id="UP001338125"/>
    </source>
</evidence>
<keyword evidence="2" id="KW-0274">FAD</keyword>
<feature type="domain" description="FAD-binding" evidence="4">
    <location>
        <begin position="5"/>
        <end position="331"/>
    </location>
</feature>
<evidence type="ECO:0000256" key="1">
    <source>
        <dbReference type="ARBA" id="ARBA00022630"/>
    </source>
</evidence>
<dbReference type="GO" id="GO:0004497">
    <property type="term" value="F:monooxygenase activity"/>
    <property type="evidence" value="ECO:0007669"/>
    <property type="project" value="UniProtKB-KW"/>
</dbReference>
<dbReference type="InterPro" id="IPR036188">
    <property type="entry name" value="FAD/NAD-bd_sf"/>
</dbReference>
<dbReference type="SUPFAM" id="SSF51905">
    <property type="entry name" value="FAD/NAD(P)-binding domain"/>
    <property type="match status" value="1"/>
</dbReference>
<dbReference type="PANTHER" id="PTHR46865">
    <property type="entry name" value="OXIDOREDUCTASE-RELATED"/>
    <property type="match status" value="1"/>
</dbReference>
<evidence type="ECO:0000259" key="4">
    <source>
        <dbReference type="Pfam" id="PF01494"/>
    </source>
</evidence>
<dbReference type="InterPro" id="IPR051704">
    <property type="entry name" value="FAD_aromatic-hydroxylase"/>
</dbReference>
<dbReference type="PRINTS" id="PR00420">
    <property type="entry name" value="RNGMNOXGNASE"/>
</dbReference>
<name>A0ABR0SG29_9HYPO</name>
<dbReference type="Proteomes" id="UP001338125">
    <property type="component" value="Unassembled WGS sequence"/>
</dbReference>
<evidence type="ECO:0000256" key="2">
    <source>
        <dbReference type="ARBA" id="ARBA00022827"/>
    </source>
</evidence>
<keyword evidence="6" id="KW-1185">Reference proteome</keyword>
<evidence type="ECO:0000313" key="5">
    <source>
        <dbReference type="EMBL" id="KAK5991137.1"/>
    </source>
</evidence>
<keyword evidence="3" id="KW-0560">Oxidoreductase</keyword>
<protein>
    <submittedName>
        <fullName evidence="5">FAD-dependent monooxygenase asL4</fullName>
    </submittedName>
</protein>
<dbReference type="Gene3D" id="3.50.50.60">
    <property type="entry name" value="FAD/NAD(P)-binding domain"/>
    <property type="match status" value="1"/>
</dbReference>
<proteinExistence type="predicted"/>
<keyword evidence="5" id="KW-0503">Monooxygenase</keyword>
<sequence>MSSLRVLISGAGIAGPAMAFWLTRLGHSCTVLERFPTLRTDGQQVDLRNHGLAVIDRMGLRDEITRHNIDEVGFQLVNAKGERQILMSRQEEGDGRARTFTSELEIMRGDLSKIFYDVTEGKAEYRFGVTVEDYENEGDGVRVKLSDGTEERFDLLVAADGQSSRIRQKMMQVDEEIMDNSIMLQLFAAYFKVPRRPDDENLASGCHVPGRRLMVTRWHTEDAGQAYLVTRAGRELLNEALKKDVEAQKAAFAEVFDGAGWQAARLIEAMNKANDFYAEEVVQRKSSRWYSGRVVLLGDTAYAPGALTGMGTTLAVVGAYILAGELAKHGNDISAGLAAFDKTLRPFVEESQVLPPGVWGVMWPNTAFGVKMLHTVAWIAVLLRLDKVAAWLDAGSAWKLPEYKDLSEAVEGYKE</sequence>
<evidence type="ECO:0000256" key="3">
    <source>
        <dbReference type="ARBA" id="ARBA00023002"/>
    </source>
</evidence>
<reference evidence="5 6" key="1">
    <citation type="submission" date="2024-01" db="EMBL/GenBank/DDBJ databases">
        <title>Complete genome of Cladobotryum mycophilum ATHUM6906.</title>
        <authorList>
            <person name="Christinaki A.C."/>
            <person name="Myridakis A.I."/>
            <person name="Kouvelis V.N."/>
        </authorList>
    </citation>
    <scope>NUCLEOTIDE SEQUENCE [LARGE SCALE GENOMIC DNA]</scope>
    <source>
        <strain evidence="5 6">ATHUM6906</strain>
    </source>
</reference>
<keyword evidence="1" id="KW-0285">Flavoprotein</keyword>
<dbReference type="Pfam" id="PF01494">
    <property type="entry name" value="FAD_binding_3"/>
    <property type="match status" value="1"/>
</dbReference>
<dbReference type="PANTHER" id="PTHR46865:SF7">
    <property type="entry name" value="MONOOXYGENASE, PUTATIVE (AFU_ORTHOLOGUE AFUA_8G07040)-RELATED"/>
    <property type="match status" value="1"/>
</dbReference>
<dbReference type="EMBL" id="JAVFKD010000014">
    <property type="protein sequence ID" value="KAK5991137.1"/>
    <property type="molecule type" value="Genomic_DNA"/>
</dbReference>
<accession>A0ABR0SG29</accession>
<dbReference type="InterPro" id="IPR002938">
    <property type="entry name" value="FAD-bd"/>
</dbReference>
<gene>
    <name evidence="5" type="ORF">PT974_09415</name>
</gene>
<comment type="caution">
    <text evidence="5">The sequence shown here is derived from an EMBL/GenBank/DDBJ whole genome shotgun (WGS) entry which is preliminary data.</text>
</comment>
<organism evidence="5 6">
    <name type="scientific">Cladobotryum mycophilum</name>
    <dbReference type="NCBI Taxonomy" id="491253"/>
    <lineage>
        <taxon>Eukaryota</taxon>
        <taxon>Fungi</taxon>
        <taxon>Dikarya</taxon>
        <taxon>Ascomycota</taxon>
        <taxon>Pezizomycotina</taxon>
        <taxon>Sordariomycetes</taxon>
        <taxon>Hypocreomycetidae</taxon>
        <taxon>Hypocreales</taxon>
        <taxon>Hypocreaceae</taxon>
        <taxon>Cladobotryum</taxon>
    </lineage>
</organism>